<keyword evidence="3" id="KW-1185">Reference proteome</keyword>
<evidence type="ECO:0000313" key="3">
    <source>
        <dbReference type="Proteomes" id="UP001145021"/>
    </source>
</evidence>
<evidence type="ECO:0000256" key="1">
    <source>
        <dbReference type="SAM" id="MobiDB-lite"/>
    </source>
</evidence>
<dbReference type="Proteomes" id="UP001145021">
    <property type="component" value="Unassembled WGS sequence"/>
</dbReference>
<accession>A0A9W7XIK8</accession>
<dbReference type="PANTHER" id="PTHR28272:SF1">
    <property type="entry name" value="RIBONUCLEASES P_MRP PROTEIN SUBUNIT POP3"/>
    <property type="match status" value="1"/>
</dbReference>
<sequence>MVATVVNAAGSARALGEKHRRTVFKHALEKPFVTQWPVIDYQVKEDIFNSLCDALQPLSAYFAESRRISKQLSLRKRRNARALAKAKKEKNKNNNKDGGCQDEQAGQKAESEKEPAASSVRQLIADSMESSKTEAAKAGIALLDYVVIGINGTTRALEKQVHAKELDAAINDGQNKKAEPKRDLALVVVCKADLDVQMVAHFPALAHLANENLVKQSPSSGGLRLVGLVKGSENKLAAAIGHETVSVIGIRAGSTVLDPIIEKAQMCVPAPRVAWISTEDENAAKANQMLCPMAVRELQTTAPVQKKKHDTGSNNVDNKDLEKRKSQKQTEISAPTNNKSKKK</sequence>
<name>A0A9W7XIK8_9FUNG</name>
<gene>
    <name evidence="2" type="primary">POP3</name>
    <name evidence="2" type="ORF">LPJ64_003034</name>
</gene>
<protein>
    <submittedName>
        <fullName evidence="2">RNase P and RNase MRP subunit</fullName>
        <ecNumber evidence="2">3.1.26.5</ecNumber>
    </submittedName>
</protein>
<dbReference type="InterPro" id="IPR013241">
    <property type="entry name" value="RNase_P_Pop3"/>
</dbReference>
<dbReference type="EC" id="3.1.26.5" evidence="2"/>
<dbReference type="EMBL" id="JANBOH010000109">
    <property type="protein sequence ID" value="KAJ1645377.1"/>
    <property type="molecule type" value="Genomic_DNA"/>
</dbReference>
<comment type="caution">
    <text evidence="2">The sequence shown here is derived from an EMBL/GenBank/DDBJ whole genome shotgun (WGS) entry which is preliminary data.</text>
</comment>
<dbReference type="GO" id="GO:0008033">
    <property type="term" value="P:tRNA processing"/>
    <property type="evidence" value="ECO:0007669"/>
    <property type="project" value="InterPro"/>
</dbReference>
<proteinExistence type="predicted"/>
<dbReference type="AlphaFoldDB" id="A0A9W7XIK8"/>
<reference evidence="2" key="1">
    <citation type="submission" date="2022-07" db="EMBL/GenBank/DDBJ databases">
        <title>Phylogenomic reconstructions and comparative analyses of Kickxellomycotina fungi.</title>
        <authorList>
            <person name="Reynolds N.K."/>
            <person name="Stajich J.E."/>
            <person name="Barry K."/>
            <person name="Grigoriev I.V."/>
            <person name="Crous P."/>
            <person name="Smith M.E."/>
        </authorList>
    </citation>
    <scope>NUCLEOTIDE SEQUENCE</scope>
    <source>
        <strain evidence="2">NBRC 105413</strain>
    </source>
</reference>
<dbReference type="GO" id="GO:0006364">
    <property type="term" value="P:rRNA processing"/>
    <property type="evidence" value="ECO:0007669"/>
    <property type="project" value="InterPro"/>
</dbReference>
<feature type="region of interest" description="Disordered" evidence="1">
    <location>
        <begin position="84"/>
        <end position="120"/>
    </location>
</feature>
<feature type="compositionally biased region" description="Polar residues" evidence="1">
    <location>
        <begin position="329"/>
        <end position="343"/>
    </location>
</feature>
<organism evidence="2 3">
    <name type="scientific">Coemansia asiatica</name>
    <dbReference type="NCBI Taxonomy" id="1052880"/>
    <lineage>
        <taxon>Eukaryota</taxon>
        <taxon>Fungi</taxon>
        <taxon>Fungi incertae sedis</taxon>
        <taxon>Zoopagomycota</taxon>
        <taxon>Kickxellomycotina</taxon>
        <taxon>Kickxellomycetes</taxon>
        <taxon>Kickxellales</taxon>
        <taxon>Kickxellaceae</taxon>
        <taxon>Coemansia</taxon>
    </lineage>
</organism>
<feature type="region of interest" description="Disordered" evidence="1">
    <location>
        <begin position="302"/>
        <end position="343"/>
    </location>
</feature>
<dbReference type="GO" id="GO:0004526">
    <property type="term" value="F:ribonuclease P activity"/>
    <property type="evidence" value="ECO:0007669"/>
    <property type="project" value="UniProtKB-EC"/>
</dbReference>
<keyword evidence="2" id="KW-0378">Hydrolase</keyword>
<evidence type="ECO:0000313" key="2">
    <source>
        <dbReference type="EMBL" id="KAJ1645377.1"/>
    </source>
</evidence>
<dbReference type="PANTHER" id="PTHR28272">
    <property type="entry name" value="RIBONUCLEASES P/MRP PROTEIN SUBUNIT POP3"/>
    <property type="match status" value="1"/>
</dbReference>